<feature type="compositionally biased region" description="Low complexity" evidence="18">
    <location>
        <begin position="2964"/>
        <end position="2976"/>
    </location>
</feature>
<keyword evidence="4 16" id="KW-0812">Transmembrane</keyword>
<dbReference type="SUPFAM" id="SSF49899">
    <property type="entry name" value="Concanavalin A-like lectins/glucanases"/>
    <property type="match status" value="2"/>
</dbReference>
<feature type="disulfide bond" evidence="15">
    <location>
        <begin position="2498"/>
        <end position="2508"/>
    </location>
</feature>
<dbReference type="CDD" id="cd11304">
    <property type="entry name" value="Cadherin_repeat"/>
    <property type="match status" value="14"/>
</dbReference>
<dbReference type="InterPro" id="IPR001881">
    <property type="entry name" value="EGF-like_Ca-bd_dom"/>
</dbReference>
<feature type="domain" description="Cadherin" evidence="23">
    <location>
        <begin position="1348"/>
        <end position="1448"/>
    </location>
</feature>
<keyword evidence="11 19" id="KW-0472">Membrane</keyword>
<dbReference type="InterPro" id="IPR000152">
    <property type="entry name" value="EGF-type_Asp/Asn_hydroxyl_site"/>
</dbReference>
<feature type="domain" description="Cadherin" evidence="23">
    <location>
        <begin position="1044"/>
        <end position="1130"/>
    </location>
</feature>
<keyword evidence="8 14" id="KW-0106">Calcium</keyword>
<feature type="domain" description="Cadherin" evidence="23">
    <location>
        <begin position="818"/>
        <end position="924"/>
    </location>
</feature>
<dbReference type="InterPro" id="IPR027397">
    <property type="entry name" value="Catenin-bd_sf"/>
</dbReference>
<dbReference type="InterPro" id="IPR000233">
    <property type="entry name" value="Cadherin_Y-type_LIR"/>
</dbReference>
<dbReference type="FunFam" id="2.10.25.10:FF:000038">
    <property type="entry name" value="Fibrillin 2"/>
    <property type="match status" value="1"/>
</dbReference>
<dbReference type="CDD" id="cd00110">
    <property type="entry name" value="LamG"/>
    <property type="match status" value="2"/>
</dbReference>
<evidence type="ECO:0000256" key="14">
    <source>
        <dbReference type="PROSITE-ProRule" id="PRU00043"/>
    </source>
</evidence>
<feature type="disulfide bond" evidence="15">
    <location>
        <begin position="2809"/>
        <end position="2818"/>
    </location>
</feature>
<feature type="domain" description="Laminin G" evidence="21">
    <location>
        <begin position="2291"/>
        <end position="2491"/>
    </location>
</feature>
<keyword evidence="12 15" id="KW-1015">Disulfide bond</keyword>
<feature type="disulfide bond" evidence="15">
    <location>
        <begin position="2520"/>
        <end position="2529"/>
    </location>
</feature>
<dbReference type="PANTHER" id="PTHR24027:SF422">
    <property type="entry name" value="CADHERIN DOMAIN-CONTAINING PROTEIN"/>
    <property type="match status" value="1"/>
</dbReference>
<evidence type="ECO:0000256" key="10">
    <source>
        <dbReference type="ARBA" id="ARBA00022989"/>
    </source>
</evidence>
<feature type="domain" description="Cadherin" evidence="23">
    <location>
        <begin position="1143"/>
        <end position="1238"/>
    </location>
</feature>
<dbReference type="GO" id="GO:0016477">
    <property type="term" value="P:cell migration"/>
    <property type="evidence" value="ECO:0007669"/>
    <property type="project" value="TreeGrafter"/>
</dbReference>
<feature type="domain" description="Cadherin" evidence="23">
    <location>
        <begin position="1784"/>
        <end position="1890"/>
    </location>
</feature>
<feature type="domain" description="Cadherin" evidence="23">
    <location>
        <begin position="1459"/>
        <end position="1566"/>
    </location>
</feature>
<dbReference type="PROSITE" id="PS01187">
    <property type="entry name" value="EGF_CA"/>
    <property type="match status" value="1"/>
</dbReference>
<dbReference type="InterPro" id="IPR015919">
    <property type="entry name" value="Cadherin-like_sf"/>
</dbReference>
<dbReference type="PROSITE" id="PS50268">
    <property type="entry name" value="CADHERIN_2"/>
    <property type="match status" value="15"/>
</dbReference>
<dbReference type="InterPro" id="IPR013320">
    <property type="entry name" value="ConA-like_dom_sf"/>
</dbReference>
<dbReference type="Pfam" id="PF00028">
    <property type="entry name" value="Cadherin"/>
    <property type="match status" value="11"/>
</dbReference>
<dbReference type="Gene3D" id="2.60.120.200">
    <property type="match status" value="2"/>
</dbReference>
<dbReference type="GO" id="GO:0008013">
    <property type="term" value="F:beta-catenin binding"/>
    <property type="evidence" value="ECO:0007669"/>
    <property type="project" value="TreeGrafter"/>
</dbReference>
<dbReference type="SMART" id="SM00282">
    <property type="entry name" value="LamG"/>
    <property type="match status" value="2"/>
</dbReference>
<feature type="chain" id="PRO_5025468651" evidence="20">
    <location>
        <begin position="18"/>
        <end position="3004"/>
    </location>
</feature>
<dbReference type="PROSITE" id="PS01186">
    <property type="entry name" value="EGF_2"/>
    <property type="match status" value="2"/>
</dbReference>
<dbReference type="Pfam" id="PF07645">
    <property type="entry name" value="EGF_CA"/>
    <property type="match status" value="1"/>
</dbReference>
<keyword evidence="6 20" id="KW-0732">Signal</keyword>
<evidence type="ECO:0000256" key="9">
    <source>
        <dbReference type="ARBA" id="ARBA00022889"/>
    </source>
</evidence>
<evidence type="ECO:0000256" key="5">
    <source>
        <dbReference type="ARBA" id="ARBA00022723"/>
    </source>
</evidence>
<dbReference type="InterPro" id="IPR020894">
    <property type="entry name" value="Cadherin_CS"/>
</dbReference>
<dbReference type="GO" id="GO:0007156">
    <property type="term" value="P:homophilic cell adhesion via plasma membrane adhesion molecules"/>
    <property type="evidence" value="ECO:0007669"/>
    <property type="project" value="InterPro"/>
</dbReference>
<evidence type="ECO:0000256" key="3">
    <source>
        <dbReference type="ARBA" id="ARBA00022536"/>
    </source>
</evidence>
<dbReference type="InterPro" id="IPR001791">
    <property type="entry name" value="Laminin_G"/>
</dbReference>
<evidence type="ECO:0000313" key="24">
    <source>
        <dbReference type="EMBL" id="QHX41535.1"/>
    </source>
</evidence>
<keyword evidence="13" id="KW-0325">Glycoprotein</keyword>
<feature type="domain" description="Cadherin" evidence="23">
    <location>
        <begin position="1244"/>
        <end position="1347"/>
    </location>
</feature>
<keyword evidence="7" id="KW-0677">Repeat</keyword>
<feature type="signal peptide" evidence="20">
    <location>
        <begin position="1"/>
        <end position="17"/>
    </location>
</feature>
<dbReference type="FunFam" id="2.60.40.60:FF:000033">
    <property type="entry name" value="FAT atypical cadherin 1"/>
    <property type="match status" value="1"/>
</dbReference>
<evidence type="ECO:0000256" key="18">
    <source>
        <dbReference type="SAM" id="MobiDB-lite"/>
    </source>
</evidence>
<proteinExistence type="evidence at transcript level"/>
<keyword evidence="10 19" id="KW-1133">Transmembrane helix</keyword>
<feature type="disulfide bond" evidence="15">
    <location>
        <begin position="2280"/>
        <end position="2289"/>
    </location>
</feature>
<evidence type="ECO:0000256" key="11">
    <source>
        <dbReference type="ARBA" id="ARBA00023136"/>
    </source>
</evidence>
<feature type="transmembrane region" description="Helical" evidence="19">
    <location>
        <begin position="2832"/>
        <end position="2857"/>
    </location>
</feature>
<evidence type="ECO:0000256" key="12">
    <source>
        <dbReference type="ARBA" id="ARBA00023157"/>
    </source>
</evidence>
<dbReference type="InterPro" id="IPR000742">
    <property type="entry name" value="EGF"/>
</dbReference>
<dbReference type="PROSITE" id="PS00022">
    <property type="entry name" value="EGF_1"/>
    <property type="match status" value="3"/>
</dbReference>
<dbReference type="EMBL" id="MN081828">
    <property type="protein sequence ID" value="QHX41535.1"/>
    <property type="molecule type" value="mRNA"/>
</dbReference>
<evidence type="ECO:0000256" key="4">
    <source>
        <dbReference type="ARBA" id="ARBA00022692"/>
    </source>
</evidence>
<dbReference type="PROSITE" id="PS50026">
    <property type="entry name" value="EGF_3"/>
    <property type="match status" value="3"/>
</dbReference>
<evidence type="ECO:0000256" key="13">
    <source>
        <dbReference type="ARBA" id="ARBA00023180"/>
    </source>
</evidence>
<feature type="domain" description="Cadherin" evidence="23">
    <location>
        <begin position="1574"/>
        <end position="1673"/>
    </location>
</feature>
<dbReference type="SMART" id="SM00112">
    <property type="entry name" value="CA"/>
    <property type="match status" value="16"/>
</dbReference>
<dbReference type="GO" id="GO:0016342">
    <property type="term" value="C:catenin complex"/>
    <property type="evidence" value="ECO:0007669"/>
    <property type="project" value="TreeGrafter"/>
</dbReference>
<feature type="domain" description="EGF-like" evidence="22">
    <location>
        <begin position="2253"/>
        <end position="2290"/>
    </location>
</feature>
<dbReference type="SUPFAM" id="SSF49313">
    <property type="entry name" value="Cadherin-like"/>
    <property type="match status" value="16"/>
</dbReference>
<feature type="domain" description="Cadherin" evidence="23">
    <location>
        <begin position="158"/>
        <end position="272"/>
    </location>
</feature>
<reference evidence="24" key="1">
    <citation type="submission" date="2019-06" db="EMBL/GenBank/DDBJ databases">
        <title>Sensory nociceptive neurons and pathways in the arm of the cephalopod Octopus vulgaris.</title>
        <authorList>
            <person name="Imperadore P."/>
            <person name="Di Cristina G."/>
            <person name="Fiorito G."/>
        </authorList>
    </citation>
    <scope>NUCLEOTIDE SEQUENCE</scope>
</reference>
<dbReference type="Pfam" id="PF02210">
    <property type="entry name" value="Laminin_G_2"/>
    <property type="match status" value="2"/>
</dbReference>
<comment type="subcellular location">
    <subcellularLocation>
        <location evidence="1 16">Cell membrane</location>
        <topology evidence="1 16">Single-pass type I membrane protein</topology>
    </subcellularLocation>
</comment>
<dbReference type="PRINTS" id="PR00205">
    <property type="entry name" value="CADHERIN"/>
</dbReference>
<dbReference type="InterPro" id="IPR049883">
    <property type="entry name" value="NOTCH1_EGF-like"/>
</dbReference>
<evidence type="ECO:0000256" key="1">
    <source>
        <dbReference type="ARBA" id="ARBA00004251"/>
    </source>
</evidence>
<feature type="domain" description="Cadherin" evidence="23">
    <location>
        <begin position="598"/>
        <end position="705"/>
    </location>
</feature>
<feature type="domain" description="Cadherin" evidence="23">
    <location>
        <begin position="1682"/>
        <end position="1783"/>
    </location>
</feature>
<dbReference type="InterPro" id="IPR056370">
    <property type="entry name" value="Shg-like_Ig-like"/>
</dbReference>
<feature type="domain" description="Laminin G" evidence="21">
    <location>
        <begin position="2533"/>
        <end position="2728"/>
    </location>
</feature>
<name>A0A6C0PP76_OCTVU</name>
<comment type="function">
    <text evidence="17">Cadherins are calcium-dependent cell adhesion proteins.</text>
</comment>
<feature type="domain" description="Cadherin" evidence="23">
    <location>
        <begin position="1890"/>
        <end position="2005"/>
    </location>
</feature>
<evidence type="ECO:0000256" key="8">
    <source>
        <dbReference type="ARBA" id="ARBA00022837"/>
    </source>
</evidence>
<evidence type="ECO:0000256" key="2">
    <source>
        <dbReference type="ARBA" id="ARBA00022475"/>
    </source>
</evidence>
<accession>A0A6C0PP76</accession>
<dbReference type="SUPFAM" id="SSF57196">
    <property type="entry name" value="EGF/Laminin"/>
    <property type="match status" value="1"/>
</dbReference>
<keyword evidence="5" id="KW-0479">Metal-binding</keyword>
<dbReference type="PROSITE" id="PS00010">
    <property type="entry name" value="ASX_HYDROXYL"/>
    <property type="match status" value="1"/>
</dbReference>
<organism evidence="24">
    <name type="scientific">Octopus vulgaris</name>
    <name type="common">Common octopus</name>
    <dbReference type="NCBI Taxonomy" id="6645"/>
    <lineage>
        <taxon>Eukaryota</taxon>
        <taxon>Metazoa</taxon>
        <taxon>Spiralia</taxon>
        <taxon>Lophotrochozoa</taxon>
        <taxon>Mollusca</taxon>
        <taxon>Cephalopoda</taxon>
        <taxon>Coleoidea</taxon>
        <taxon>Octopodiformes</taxon>
        <taxon>Octopoda</taxon>
        <taxon>Incirrata</taxon>
        <taxon>Octopodidae</taxon>
        <taxon>Octopus</taxon>
    </lineage>
</organism>
<dbReference type="InterPro" id="IPR002126">
    <property type="entry name" value="Cadherin-like_dom"/>
</dbReference>
<feature type="domain" description="Cadherin" evidence="23">
    <location>
        <begin position="273"/>
        <end position="380"/>
    </location>
</feature>
<dbReference type="CDD" id="cd00054">
    <property type="entry name" value="EGF_CA"/>
    <property type="match status" value="2"/>
</dbReference>
<dbReference type="Gene3D" id="2.60.40.60">
    <property type="entry name" value="Cadherins"/>
    <property type="match status" value="15"/>
</dbReference>
<dbReference type="Pfam" id="PF01049">
    <property type="entry name" value="CADH_Y-type_LIR"/>
    <property type="match status" value="1"/>
</dbReference>
<dbReference type="FunFam" id="4.10.900.10:FF:000001">
    <property type="entry name" value="Cadherin 2"/>
    <property type="match status" value="1"/>
</dbReference>
<evidence type="ECO:0000256" key="20">
    <source>
        <dbReference type="SAM" id="SignalP"/>
    </source>
</evidence>
<feature type="region of interest" description="Disordered" evidence="18">
    <location>
        <begin position="2964"/>
        <end position="2983"/>
    </location>
</feature>
<dbReference type="PANTHER" id="PTHR24027">
    <property type="entry name" value="CADHERIN-23"/>
    <property type="match status" value="1"/>
</dbReference>
<dbReference type="Gene3D" id="4.10.900.10">
    <property type="entry name" value="TCF3-CBD (Catenin binding domain)"/>
    <property type="match status" value="1"/>
</dbReference>
<dbReference type="InterPro" id="IPR039808">
    <property type="entry name" value="Cadherin"/>
</dbReference>
<evidence type="ECO:0000256" key="6">
    <source>
        <dbReference type="ARBA" id="ARBA00022729"/>
    </source>
</evidence>
<dbReference type="GO" id="GO:0045296">
    <property type="term" value="F:cadherin binding"/>
    <property type="evidence" value="ECO:0007669"/>
    <property type="project" value="TreeGrafter"/>
</dbReference>
<evidence type="ECO:0000259" key="21">
    <source>
        <dbReference type="PROSITE" id="PS50025"/>
    </source>
</evidence>
<feature type="domain" description="Cadherin" evidence="23">
    <location>
        <begin position="926"/>
        <end position="1030"/>
    </location>
</feature>
<evidence type="ECO:0000256" key="16">
    <source>
        <dbReference type="RuleBase" id="RU003318"/>
    </source>
</evidence>
<dbReference type="PROSITE" id="PS00232">
    <property type="entry name" value="CADHERIN_1"/>
    <property type="match status" value="4"/>
</dbReference>
<evidence type="ECO:0000256" key="7">
    <source>
        <dbReference type="ARBA" id="ARBA00022737"/>
    </source>
</evidence>
<evidence type="ECO:0000256" key="15">
    <source>
        <dbReference type="PROSITE-ProRule" id="PRU00076"/>
    </source>
</evidence>
<dbReference type="FunFam" id="2.60.40.60:FF:000013">
    <property type="entry name" value="Cadherin EGF LAG seven-pass G-type receptor"/>
    <property type="match status" value="1"/>
</dbReference>
<dbReference type="SMART" id="SM00181">
    <property type="entry name" value="EGF"/>
    <property type="match status" value="3"/>
</dbReference>
<keyword evidence="2" id="KW-1003">Cell membrane</keyword>
<evidence type="ECO:0000259" key="22">
    <source>
        <dbReference type="PROSITE" id="PS50026"/>
    </source>
</evidence>
<dbReference type="FunFam" id="2.60.40.60:FF:000134">
    <property type="entry name" value="protocadherin Fat 4"/>
    <property type="match status" value="2"/>
</dbReference>
<feature type="domain" description="EGF-like" evidence="22">
    <location>
        <begin position="2494"/>
        <end position="2530"/>
    </location>
</feature>
<dbReference type="PROSITE" id="PS50025">
    <property type="entry name" value="LAM_G_DOMAIN"/>
    <property type="match status" value="2"/>
</dbReference>
<dbReference type="InterPro" id="IPR018097">
    <property type="entry name" value="EGF_Ca-bd_CS"/>
</dbReference>
<feature type="domain" description="Cadherin" evidence="23">
    <location>
        <begin position="707"/>
        <end position="818"/>
    </location>
</feature>
<protein>
    <submittedName>
        <fullName evidence="24">Neural-cadherin</fullName>
    </submittedName>
</protein>
<dbReference type="CDD" id="cd00053">
    <property type="entry name" value="EGF"/>
    <property type="match status" value="1"/>
</dbReference>
<sequence>MALTLLFLHSIVELVHCASLRWISLPYTAPLGHPVTKFPCHRHTTVAGINLNNYNTENKKYVETIQNSNELSTQAQKFKLIATPADKSMTAASQNSNTSKQLSALFLFDYTDCELLTNGNLSSWRGYNISLNLTLQTTHYHSIVHISANLSSIKLKFHNDNYFGSIFENQPSGTSVRGLHNLTVVADLKTTSLDILPEHIHYRILRPQNARKTFDLRVLPDETVGVFSKMSLDREKRSYYQFLIEAIGPQGSFATTNIRVDVSDRNDSPPVMKKKKYITMINENTPVGTPIVQVSAHDPDNSNSRITYSIEKHKHTNHFAINPSSGFIYVTKSLYQNMDLPLLKVHATDDTGHRSRPSLVKIGLYGKRVNPIRHMSNPTHLWVPLGDDAASYSSIVQVRRRRASVPQKSFVIYETDTGSLFNVSVQDPTYAYSLLTDTSGWFTVDSTSGIVSVLPGKNIDADLYQNVVLSFNITNGAKSLIHQVTVNIMKHKPYFLNRPKPLKAVVTTTMKAGALVYTLRSQSDNPGNIIKYRMTDPNKYFELNKDTGDITILWKDKLVLNRYYPLEVYAVDVSVTPNLVTGPETLEVFYGALPPQFFQSSYSGSVFENNQANQEIENLSIAVKSFSGKNINFALTTIANIATTDFEIRKKPGKDAEASVFVMKTFLFNKVSNVFNLIILASDSTLTSSVPLTVHIIDVNSEPSFTIQEYRSLPINEDVAVGTEIKKTDLKIIAIDRDAGKNAEIVFNVTDDHFEVKRNKIADGQYEAILVVRKPLDYEKQPIHKFIITASDLGDPPKSATANVEVHLKNVNNKSPNIPENSTFHVNERAPVNTFVAKLKVTDPDKDNVCFYFGNFKNTYEMFAIDKRLGIITVRSDLSNAKEMYVINITATDEQCCCEKSPPHTSYGSITIYVEDVNNNKPKFSECSSYNTSIKENISLNSFIIQVKAEDKDRGKNGEITYTLIESSTEKLPFQIGSESGNITVKKSLLDQHGIYNILVKATDNGASKLYDLCLLTINVLDVNNNAPKFDQAEYLHIEQKTIPVGQSVFTVQATDADEGKNADIYYNISSEYFSIDQNGIITVSKPLTNYTGDSIDLTVNAFDKGAKPLSSSVTVKIQFQSNLTNVPSWLNQTGLVIKVREDQDRNVPFAYLLAESNIPDKTLTFCLTDCRKTFENFKIHGEDNKMLIALREQLDYETKTSYQIWAKVMNQHVPTPLQKEIRFTIEVLDTNDNTPIFDKFDTTQGVYIGYISENMNVSTSVIQIFVSDKDPTPEFRNISLSLKNDTFFSIDKNGVIRTRKVFDREKQEYYFIQVIAVDSANKSNQNKETRNVKIQITDVNDVKPHFEKDFYTFRVPENVQNGNPVFTLTAKDEDDPSSGRLEYSLRDNIFTADNYDGIIRVLNNKLLDYETRPHVLNLTYYVSDGIFEANTTIQVIIEDVNDNNPEFTEKVYEVKGIVEENKTTTSTNKMYLLTLTATDPDKDRNNSITYHLAGGAREKSAFEIESKTGDLYLLKALDRDFGTGGSDIYSLSVFAIDEPGTKNERKGFAIVDVYLKDINDNAPIFATDTVGYVPENSPKGTEIMKAVVKDYDSGLNSKIEYSIVQQPLLNGIPYFSIDQKGTISVNNPVLDRETQNQFQIRVKAKDGGTPSLSSERKFIIHITDKNDNPPKFICNGLNTKISENQPVNVRLITIQALDKDDGVNADLQYYIDSKGKENHFKIEADNRNRLAYISLQKPLDYEDSSLRNFDLTVRVQDPDPTHVDTCTISITVTDYNDNSPIFTPQRHELTIPENEKMVPIYTFAVSDADSGNNQIVNFMIERKSNPKKQFSVKKVNTNAVISIRKTLDREDIPSYTLIILGVDEGNPPQTGTATLTVNLSDVNDNYPIFKENYRPIVWENSPPKKDFQLIEAKDRDEGKNGPPFTFVYTCRGSNYDLCKDFAMTFDKSAQVGKISSLRKFDREVKKYYDMPIEMADSGIPPMKGINYLRIEIGDVNDNKHRPGAKEILVYNYKGLFGNFPIGRVYCEDLDDWDNDDKTYTFLGNVTLAGYFKLLSNGTIIMAKGVPEKEYFFQASVYDKYFKNTEVCNVTVKIISVSEEAVRRSGSTRFKDVTPSEFIEERSNGSAYNKFKSQLATILGVPVANVDIFSLMENEIGHTDVRYSAHNSPWYTPGMTDGAVAVNRAKIATEVGYQIDMVGINKCIDEYCDAGGCTNKLIIKDTPVLINSSSTGMIGVNTRVEADCICGARDFSQPVQCTPDYCYNGGVCEKDYFQVVKCVCPPGFTGPRCQVTGISFEEKGYALFSPLEQCENSRTSLEFVTLQNGLLFYNGPVTNKPANSERDFILLELINGYPQLKIDHGTGELILSLNGKDKANKLIIQKVNDGKWHRVDIIRNKREVRLILDHCFEAEAGDRSPCEVKGTTPDENIYLNTVDPLQIGGIYMETSSINYPKFTFHSFKGCIKNFIHNSQIYDLQVSRRESFSKNAQVGCSRTEEHCLDKCSGNSICISDFNGNYQCVCNAGYQGKICDKKTTVKDFKSDSFITWEFKNSFYNNKINNFKNEMQVSFRTRETNGLLFKVPSSNPNNFMQLEILNKKACLGYNFGQTSSLHYLCLDYVDVNDGQWHTLKMKRVKEEIQLMMDGGEGRFYNDIFVKTFKTLTFTPNKVDFAAGAEIVIQNAITKIKSKDFKNSCMNDIRYDDAWLPMQQSETNSEAATVKQIRNVADDCIRDDCKGVTCGVLQTCIPLFGKYSCIRYRGPISARRRQEKRCNKGYKKSLSKCVDIDECQDPKCFGNATCLNTNGSFKCLCPKYWTGELCNLADPSPVIGNNTLATGALVTILVCIFIILIIVLLVLLFKRNKKAGDKFVLEVDSDDDIRENVISYDEEGAGEEDQLAYDISRLRKAEPTLKPVIDKPVRSYNPDGDRPEVGSYIDNLIKEADNDDVAPPYDSVREFVYEGADSDVGSLSSLNTSSGSEGDNDYDALNEWGPKFAKLADMYGGGGE</sequence>
<feature type="domain" description="EGF-like" evidence="22">
    <location>
        <begin position="2783"/>
        <end position="2819"/>
    </location>
</feature>
<dbReference type="Pfam" id="PF24811">
    <property type="entry name" value="Ig_Shg"/>
    <property type="match status" value="1"/>
</dbReference>
<evidence type="ECO:0000259" key="23">
    <source>
        <dbReference type="PROSITE" id="PS50268"/>
    </source>
</evidence>
<dbReference type="Gene3D" id="2.10.25.10">
    <property type="entry name" value="Laminin"/>
    <property type="match status" value="3"/>
</dbReference>
<keyword evidence="9 16" id="KW-0130">Cell adhesion</keyword>
<dbReference type="GO" id="GO:0005509">
    <property type="term" value="F:calcium ion binding"/>
    <property type="evidence" value="ECO:0007669"/>
    <property type="project" value="UniProtKB-UniRule"/>
</dbReference>
<dbReference type="SMART" id="SM00179">
    <property type="entry name" value="EGF_CA"/>
    <property type="match status" value="2"/>
</dbReference>
<evidence type="ECO:0000256" key="19">
    <source>
        <dbReference type="SAM" id="Phobius"/>
    </source>
</evidence>
<evidence type="ECO:0000256" key="17">
    <source>
        <dbReference type="RuleBase" id="RU004357"/>
    </source>
</evidence>
<comment type="caution">
    <text evidence="15">Lacks conserved residue(s) required for the propagation of feature annotation.</text>
</comment>
<keyword evidence="3 15" id="KW-0245">EGF-like domain</keyword>